<keyword evidence="2" id="KW-1185">Reference proteome</keyword>
<sequence length="62" mass="7038">MEKASLRRRGEPPRKLIALALIPSYLRKKRKDVRRGLPPPQMLAVNSYKVTSTEETGYVAVT</sequence>
<name>A0ABM7PDD7_9BACT</name>
<reference evidence="1 2" key="1">
    <citation type="submission" date="2021-02" db="EMBL/GenBank/DDBJ databases">
        <title>Complete genome of Desulfoluna sp. strain ASN36.</title>
        <authorList>
            <person name="Takahashi A."/>
            <person name="Kojima H."/>
            <person name="Fukui M."/>
        </authorList>
    </citation>
    <scope>NUCLEOTIDE SEQUENCE [LARGE SCALE GENOMIC DNA]</scope>
    <source>
        <strain evidence="1 2">ASN36</strain>
    </source>
</reference>
<evidence type="ECO:0000313" key="1">
    <source>
        <dbReference type="EMBL" id="BCS95252.1"/>
    </source>
</evidence>
<gene>
    <name evidence="1" type="ORF">DSLASN_08840</name>
</gene>
<dbReference type="Proteomes" id="UP001320148">
    <property type="component" value="Chromosome"/>
</dbReference>
<dbReference type="EMBL" id="AP024488">
    <property type="protein sequence ID" value="BCS95252.1"/>
    <property type="molecule type" value="Genomic_DNA"/>
</dbReference>
<protein>
    <submittedName>
        <fullName evidence="1">Uncharacterized protein</fullName>
    </submittedName>
</protein>
<evidence type="ECO:0000313" key="2">
    <source>
        <dbReference type="Proteomes" id="UP001320148"/>
    </source>
</evidence>
<proteinExistence type="predicted"/>
<accession>A0ABM7PDD7</accession>
<organism evidence="1 2">
    <name type="scientific">Desulfoluna limicola</name>
    <dbReference type="NCBI Taxonomy" id="2810562"/>
    <lineage>
        <taxon>Bacteria</taxon>
        <taxon>Pseudomonadati</taxon>
        <taxon>Thermodesulfobacteriota</taxon>
        <taxon>Desulfobacteria</taxon>
        <taxon>Desulfobacterales</taxon>
        <taxon>Desulfolunaceae</taxon>
        <taxon>Desulfoluna</taxon>
    </lineage>
</organism>